<dbReference type="PROSITE" id="PS51450">
    <property type="entry name" value="LRR"/>
    <property type="match status" value="1"/>
</dbReference>
<dbReference type="EMBL" id="OZ075125">
    <property type="protein sequence ID" value="CAL4934535.1"/>
    <property type="molecule type" value="Genomic_DNA"/>
</dbReference>
<dbReference type="Gene3D" id="1.10.10.10">
    <property type="entry name" value="Winged helix-like DNA-binding domain superfamily/Winged helix DNA-binding domain"/>
    <property type="match status" value="1"/>
</dbReference>
<dbReference type="Pfam" id="PF25019">
    <property type="entry name" value="LRR_R13L1-DRL21"/>
    <property type="match status" value="1"/>
</dbReference>
<sequence length="1259" mass="140216">MAPPTTPAGTTMLPPPPPTVGWSASSFVAAVLARLIRKGLELQAELDDAAAGHLRRLEGLLPSAWRVLDAADAGAIDLAGRALQDLLDAAYAADDALDDVVDSAATMDDAAAAPSSAATAALARKPRSPLRFLLCFSPPRTAVAGNGGDGGHGKSSKPKITGADLQGLREALEAMAQAAYRCASAYEHAAPQRNYATVVSGKTEDAAAAGETTAEQDDIFGREAEVEQILQEVRFGDDPHYRLGVGVLPVAGHHAGAGKTALALFVFHHEVARAEFAVRVWVHVSGAFRLRKQVMGQMVHAVAGHDRDADDDAKEVLRKELAGKRFLLVLDGVTDIVEDQWGDLMEVLRLAARRSLIMVTTQSETVATAIGTMPMLTLGPLGYDDYWKMFKHFAFGSTEDTEECTLLGDDWDDVEEDEEDLSPMEQIASELAKKMAGLPLPAQAIGRALYFRRDDEDHWRSVLEDKLWDSQDACRISPALWLSYRHLDPRLKQCFAYCAVFPDDYVFRKEELVNMWVSQGLIYSDREAMRLEDIGAEFFDELVHRCFFQPIGSNRYVMHSSMQELARAVATSRFFMITESSGDVPQEVRHLTIRTSNLSKLKSDLELQTSPSPDHHFLCRVRTILFHADFSESDDFLDVLAHIFSMAKSMRVLGLSRTNITYLPPEIGQLRRLRYLDLSGNKIIDLPETLCQLYHLQVLDVHSNSPSLQPPNGITSLIHLRHLYASEVFLSSMGDIKNLSNLQQLDVFRVGGSMPIDNLRRMTQLRGKLHIRDLCQADISEVSKGMLKGMQYLNALQLSWSSCVGQTKEMSKDEELLECLQPHDNLRNLEIMGYGGVKSPSWMTKTSSSLSNMTSMYLIDCMNCKTLPPLHLLPSLVVLEIRRMPSLTKVSAVPQRSDQELFPKLKRLIFEGALYCTEWLTGNSKSRSMSFPCLCELEIRNCPKLTTFPDLPLSLTAMIIENVGLETLPRIIDKQPSTEEALEATSRNGRWTSRLTTLRVHQCNGLRSLATSLLQQQNLLKSLEFVSIKNCNNVICDIPDGFKDLTALRDISLCDCPKMHVNKFHTSVRTMEISECFVVQGGWVDEDPDLFSAWNLKITGCSHVRSDEASKIEKLDWLSSLLNVYNLHLENTLLLRLSMFDQLPSLEILEIDGCDTFFADSSDLAWLETLQVLSIRNCREMCRLPENLCTLPVLEELCVENCPAIEALPENGLPPSLKRLSICKCGSQLIERCLDDELDRPKIAMIGVVYIDGQCIRPK</sequence>
<protein>
    <recommendedName>
        <fullName evidence="8">NB-ARC domain-containing protein</fullName>
    </recommendedName>
</protein>
<dbReference type="PANTHER" id="PTHR36766">
    <property type="entry name" value="PLANT BROAD-SPECTRUM MILDEW RESISTANCE PROTEIN RPW8"/>
    <property type="match status" value="1"/>
</dbReference>
<evidence type="ECO:0000259" key="4">
    <source>
        <dbReference type="Pfam" id="PF23559"/>
    </source>
</evidence>
<dbReference type="InterPro" id="IPR027417">
    <property type="entry name" value="P-loop_NTPase"/>
</dbReference>
<proteinExistence type="predicted"/>
<evidence type="ECO:0000313" key="7">
    <source>
        <dbReference type="Proteomes" id="UP001497457"/>
    </source>
</evidence>
<dbReference type="Gene3D" id="3.80.10.10">
    <property type="entry name" value="Ribonuclease Inhibitor"/>
    <property type="match status" value="3"/>
</dbReference>
<evidence type="ECO:0000256" key="2">
    <source>
        <dbReference type="ARBA" id="ARBA00022821"/>
    </source>
</evidence>
<dbReference type="GO" id="GO:0006952">
    <property type="term" value="P:defense response"/>
    <property type="evidence" value="ECO:0007669"/>
    <property type="project" value="UniProtKB-KW"/>
</dbReference>
<dbReference type="InterPro" id="IPR056789">
    <property type="entry name" value="LRR_R13L1-DRL21"/>
</dbReference>
<dbReference type="InterPro" id="IPR032675">
    <property type="entry name" value="LRR_dom_sf"/>
</dbReference>
<dbReference type="Proteomes" id="UP001497457">
    <property type="component" value="Chromosome 15b"/>
</dbReference>
<evidence type="ECO:0000256" key="1">
    <source>
        <dbReference type="ARBA" id="ARBA00022614"/>
    </source>
</evidence>
<organism evidence="6 7">
    <name type="scientific">Urochloa decumbens</name>
    <dbReference type="NCBI Taxonomy" id="240449"/>
    <lineage>
        <taxon>Eukaryota</taxon>
        <taxon>Viridiplantae</taxon>
        <taxon>Streptophyta</taxon>
        <taxon>Embryophyta</taxon>
        <taxon>Tracheophyta</taxon>
        <taxon>Spermatophyta</taxon>
        <taxon>Magnoliopsida</taxon>
        <taxon>Liliopsida</taxon>
        <taxon>Poales</taxon>
        <taxon>Poaceae</taxon>
        <taxon>PACMAD clade</taxon>
        <taxon>Panicoideae</taxon>
        <taxon>Panicodae</taxon>
        <taxon>Paniceae</taxon>
        <taxon>Melinidinae</taxon>
        <taxon>Urochloa</taxon>
    </lineage>
</organism>
<keyword evidence="2" id="KW-0611">Plant defense</keyword>
<feature type="domain" description="Disease resistance protein winged helix" evidence="4">
    <location>
        <begin position="500"/>
        <end position="566"/>
    </location>
</feature>
<keyword evidence="1" id="KW-0433">Leucine-rich repeat</keyword>
<dbReference type="SUPFAM" id="SSF52540">
    <property type="entry name" value="P-loop containing nucleoside triphosphate hydrolases"/>
    <property type="match status" value="1"/>
</dbReference>
<dbReference type="InterPro" id="IPR058922">
    <property type="entry name" value="WHD_DRP"/>
</dbReference>
<dbReference type="Pfam" id="PF13855">
    <property type="entry name" value="LRR_8"/>
    <property type="match status" value="1"/>
</dbReference>
<dbReference type="PANTHER" id="PTHR36766:SF40">
    <property type="entry name" value="DISEASE RESISTANCE PROTEIN RGA3"/>
    <property type="match status" value="1"/>
</dbReference>
<name>A0ABC8Y137_9POAL</name>
<evidence type="ECO:0008006" key="8">
    <source>
        <dbReference type="Google" id="ProtNLM"/>
    </source>
</evidence>
<feature type="domain" description="NB-ARC" evidence="3">
    <location>
        <begin position="240"/>
        <end position="397"/>
    </location>
</feature>
<evidence type="ECO:0000259" key="5">
    <source>
        <dbReference type="Pfam" id="PF25019"/>
    </source>
</evidence>
<evidence type="ECO:0000259" key="3">
    <source>
        <dbReference type="Pfam" id="PF00931"/>
    </source>
</evidence>
<accession>A0ABC8Y137</accession>
<evidence type="ECO:0000313" key="6">
    <source>
        <dbReference type="EMBL" id="CAL4934535.1"/>
    </source>
</evidence>
<dbReference type="Gene3D" id="3.40.50.300">
    <property type="entry name" value="P-loop containing nucleotide triphosphate hydrolases"/>
    <property type="match status" value="1"/>
</dbReference>
<feature type="domain" description="R13L1/DRL21-like LRR repeat region" evidence="5">
    <location>
        <begin position="756"/>
        <end position="884"/>
    </location>
</feature>
<reference evidence="6" key="1">
    <citation type="submission" date="2024-10" db="EMBL/GenBank/DDBJ databases">
        <authorList>
            <person name="Ryan C."/>
        </authorList>
    </citation>
    <scope>NUCLEOTIDE SEQUENCE [LARGE SCALE GENOMIC DNA]</scope>
</reference>
<dbReference type="SUPFAM" id="SSF52058">
    <property type="entry name" value="L domain-like"/>
    <property type="match status" value="2"/>
</dbReference>
<dbReference type="Pfam" id="PF23559">
    <property type="entry name" value="WHD_DRP"/>
    <property type="match status" value="1"/>
</dbReference>
<dbReference type="AlphaFoldDB" id="A0ABC8Y137"/>
<dbReference type="InterPro" id="IPR002182">
    <property type="entry name" value="NB-ARC"/>
</dbReference>
<gene>
    <name evidence="6" type="ORF">URODEC1_LOCUS28730</name>
</gene>
<dbReference type="PRINTS" id="PR00364">
    <property type="entry name" value="DISEASERSIST"/>
</dbReference>
<keyword evidence="7" id="KW-1185">Reference proteome</keyword>
<dbReference type="InterPro" id="IPR036388">
    <property type="entry name" value="WH-like_DNA-bd_sf"/>
</dbReference>
<dbReference type="InterPro" id="IPR001611">
    <property type="entry name" value="Leu-rich_rpt"/>
</dbReference>
<dbReference type="Pfam" id="PF00931">
    <property type="entry name" value="NB-ARC"/>
    <property type="match status" value="1"/>
</dbReference>